<proteinExistence type="predicted"/>
<protein>
    <submittedName>
        <fullName evidence="1">Uncharacterized protein</fullName>
    </submittedName>
</protein>
<sequence>MTIPTFNPGSYTDISSHPASIRLWSFLNRDESKIKMKTASNLGRPALEAVADDLLAEFSEQFVENNPHRDRFKQMAGAMTRQVMESEGYFWVRDNVPLSGAPFSRASKYRHREAVEFHIWRLSTDIRFVGVTLEKSGKKLPRQQDGEWVYWKRVDGSLLEGKLHLSIAAGIADVSDALKGLKKHGAYATHTQRIMRAA</sequence>
<dbReference type="Proteomes" id="UP000031572">
    <property type="component" value="Unassembled WGS sequence"/>
</dbReference>
<comment type="caution">
    <text evidence="1">The sequence shown here is derived from an EMBL/GenBank/DDBJ whole genome shotgun (WGS) entry which is preliminary data.</text>
</comment>
<dbReference type="EMBL" id="JWJG01000028">
    <property type="protein sequence ID" value="KIF82879.1"/>
    <property type="molecule type" value="Genomic_DNA"/>
</dbReference>
<name>A0A0C2BS76_9BURK</name>
<dbReference type="RefSeq" id="WP_157691753.1">
    <property type="nucleotide sequence ID" value="NZ_JWJG01000028.1"/>
</dbReference>
<gene>
    <name evidence="1" type="ORF">TSA66_21905</name>
</gene>
<keyword evidence="2" id="KW-1185">Reference proteome</keyword>
<evidence type="ECO:0000313" key="2">
    <source>
        <dbReference type="Proteomes" id="UP000031572"/>
    </source>
</evidence>
<accession>A0A0C2BS76</accession>
<evidence type="ECO:0000313" key="1">
    <source>
        <dbReference type="EMBL" id="KIF82879.1"/>
    </source>
</evidence>
<dbReference type="AlphaFoldDB" id="A0A0C2BS76"/>
<reference evidence="1 2" key="1">
    <citation type="submission" date="2014-12" db="EMBL/GenBank/DDBJ databases">
        <title>Denitrispirillum autotrophicum gen. nov., sp. nov., Denitrifying, Facultatively Autotrophic Bacteria Isolated from Rice Paddy Soil.</title>
        <authorList>
            <person name="Ishii S."/>
            <person name="Ashida N."/>
            <person name="Ohno H."/>
            <person name="Otsuka S."/>
            <person name="Yokota A."/>
            <person name="Senoo K."/>
        </authorList>
    </citation>
    <scope>NUCLEOTIDE SEQUENCE [LARGE SCALE GENOMIC DNA]</scope>
    <source>
        <strain evidence="1 2">TSA66</strain>
    </source>
</reference>
<organism evidence="1 2">
    <name type="scientific">Noviherbaspirillum autotrophicum</name>
    <dbReference type="NCBI Taxonomy" id="709839"/>
    <lineage>
        <taxon>Bacteria</taxon>
        <taxon>Pseudomonadati</taxon>
        <taxon>Pseudomonadota</taxon>
        <taxon>Betaproteobacteria</taxon>
        <taxon>Burkholderiales</taxon>
        <taxon>Oxalobacteraceae</taxon>
        <taxon>Noviherbaspirillum</taxon>
    </lineage>
</organism>
<dbReference type="OrthoDB" id="9157529at2"/>
<dbReference type="STRING" id="709839.TSA66_21905"/>